<proteinExistence type="predicted"/>
<reference evidence="2 3" key="1">
    <citation type="journal article" date="2020" name="Nature">
        <title>Six reference-quality genomes reveal evolution of bat adaptations.</title>
        <authorList>
            <person name="Jebb D."/>
            <person name="Huang Z."/>
            <person name="Pippel M."/>
            <person name="Hughes G.M."/>
            <person name="Lavrichenko K."/>
            <person name="Devanna P."/>
            <person name="Winkler S."/>
            <person name="Jermiin L.S."/>
            <person name="Skirmuntt E.C."/>
            <person name="Katzourakis A."/>
            <person name="Burkitt-Gray L."/>
            <person name="Ray D.A."/>
            <person name="Sullivan K.A.M."/>
            <person name="Roscito J.G."/>
            <person name="Kirilenko B.M."/>
            <person name="Davalos L.M."/>
            <person name="Corthals A.P."/>
            <person name="Power M.L."/>
            <person name="Jones G."/>
            <person name="Ransome R.D."/>
            <person name="Dechmann D.K.N."/>
            <person name="Locatelli A.G."/>
            <person name="Puechmaille S.J."/>
            <person name="Fedrigo O."/>
            <person name="Jarvis E.D."/>
            <person name="Hiller M."/>
            <person name="Vernes S.C."/>
            <person name="Myers E.W."/>
            <person name="Teeling E.C."/>
        </authorList>
    </citation>
    <scope>NUCLEOTIDE SEQUENCE [LARGE SCALE GENOMIC DNA]</scope>
    <source>
        <strain evidence="2">MRouAeg1</strain>
        <tissue evidence="2">Muscle</tissue>
    </source>
</reference>
<protein>
    <submittedName>
        <fullName evidence="2">Uncharacterized protein</fullName>
    </submittedName>
</protein>
<organism evidence="2 3">
    <name type="scientific">Rousettus aegyptiacus</name>
    <name type="common">Egyptian fruit bat</name>
    <name type="synonym">Pteropus aegyptiacus</name>
    <dbReference type="NCBI Taxonomy" id="9407"/>
    <lineage>
        <taxon>Eukaryota</taxon>
        <taxon>Metazoa</taxon>
        <taxon>Chordata</taxon>
        <taxon>Craniata</taxon>
        <taxon>Vertebrata</taxon>
        <taxon>Euteleostomi</taxon>
        <taxon>Mammalia</taxon>
        <taxon>Eutheria</taxon>
        <taxon>Laurasiatheria</taxon>
        <taxon>Chiroptera</taxon>
        <taxon>Yinpterochiroptera</taxon>
        <taxon>Pteropodoidea</taxon>
        <taxon>Pteropodidae</taxon>
        <taxon>Rousettinae</taxon>
        <taxon>Rousettus</taxon>
    </lineage>
</organism>
<name>A0A7J8FIQ4_ROUAE</name>
<gene>
    <name evidence="2" type="ORF">HJG63_011892</name>
</gene>
<feature type="region of interest" description="Disordered" evidence="1">
    <location>
        <begin position="1"/>
        <end position="58"/>
    </location>
</feature>
<sequence length="188" mass="20985">MLSETLGHVATPEKNRKRKVRKRQREKKEQREEKVLGVGGESLRQQWGAGRGARQRRWQRPEEKKIRACLVWEAEAVPFLRDAQGEGGGGQGSFHRLSGIGHSGPCLALSPACHAPVFPSQDIDDANASKGGPDARCSLSRFCECRKFRLISWLMEKAAEFLLRGAFAAPYEGHRAAVDSTDYLRNTK</sequence>
<dbReference type="Proteomes" id="UP000593571">
    <property type="component" value="Unassembled WGS sequence"/>
</dbReference>
<feature type="compositionally biased region" description="Basic and acidic residues" evidence="1">
    <location>
        <begin position="26"/>
        <end position="35"/>
    </location>
</feature>
<evidence type="ECO:0000313" key="2">
    <source>
        <dbReference type="EMBL" id="KAF6447431.1"/>
    </source>
</evidence>
<evidence type="ECO:0000313" key="3">
    <source>
        <dbReference type="Proteomes" id="UP000593571"/>
    </source>
</evidence>
<dbReference type="AlphaFoldDB" id="A0A7J8FIQ4"/>
<evidence type="ECO:0000256" key="1">
    <source>
        <dbReference type="SAM" id="MobiDB-lite"/>
    </source>
</evidence>
<accession>A0A7J8FIQ4</accession>
<keyword evidence="3" id="KW-1185">Reference proteome</keyword>
<feature type="compositionally biased region" description="Basic residues" evidence="1">
    <location>
        <begin position="15"/>
        <end position="25"/>
    </location>
</feature>
<dbReference type="EMBL" id="JACASE010000007">
    <property type="protein sequence ID" value="KAF6447431.1"/>
    <property type="molecule type" value="Genomic_DNA"/>
</dbReference>
<comment type="caution">
    <text evidence="2">The sequence shown here is derived from an EMBL/GenBank/DDBJ whole genome shotgun (WGS) entry which is preliminary data.</text>
</comment>